<dbReference type="GO" id="GO:0016747">
    <property type="term" value="F:acyltransferase activity, transferring groups other than amino-acyl groups"/>
    <property type="evidence" value="ECO:0007669"/>
    <property type="project" value="InterPro"/>
</dbReference>
<reference evidence="3 4" key="1">
    <citation type="submission" date="2019-07" db="EMBL/GenBank/DDBJ databases">
        <title>Draft genome for Aliikangiella sp. M105.</title>
        <authorList>
            <person name="Wang G."/>
        </authorList>
    </citation>
    <scope>NUCLEOTIDE SEQUENCE [LARGE SCALE GENOMIC DNA]</scope>
    <source>
        <strain evidence="3 4">M105</strain>
    </source>
</reference>
<dbReference type="PANTHER" id="PTHR36927:SF1">
    <property type="entry name" value="MDO-LIKE PROTEIN"/>
    <property type="match status" value="1"/>
</dbReference>
<proteinExistence type="predicted"/>
<feature type="domain" description="Acyltransferase 3" evidence="2">
    <location>
        <begin position="5"/>
        <end position="346"/>
    </location>
</feature>
<accession>A0A545UHD8</accession>
<feature type="transmembrane region" description="Helical" evidence="1">
    <location>
        <begin position="135"/>
        <end position="155"/>
    </location>
</feature>
<feature type="transmembrane region" description="Helical" evidence="1">
    <location>
        <begin position="238"/>
        <end position="255"/>
    </location>
</feature>
<gene>
    <name evidence="3" type="ORF">FLL46_04980</name>
</gene>
<comment type="caution">
    <text evidence="3">The sequence shown here is derived from an EMBL/GenBank/DDBJ whole genome shotgun (WGS) entry which is preliminary data.</text>
</comment>
<dbReference type="AlphaFoldDB" id="A0A545UHD8"/>
<organism evidence="3 4">
    <name type="scientific">Aliikangiella coralliicola</name>
    <dbReference type="NCBI Taxonomy" id="2592383"/>
    <lineage>
        <taxon>Bacteria</taxon>
        <taxon>Pseudomonadati</taxon>
        <taxon>Pseudomonadota</taxon>
        <taxon>Gammaproteobacteria</taxon>
        <taxon>Oceanospirillales</taxon>
        <taxon>Pleioneaceae</taxon>
        <taxon>Aliikangiella</taxon>
    </lineage>
</organism>
<feature type="transmembrane region" description="Helical" evidence="1">
    <location>
        <begin position="275"/>
        <end position="293"/>
    </location>
</feature>
<dbReference type="PANTHER" id="PTHR36927">
    <property type="entry name" value="BLR4337 PROTEIN"/>
    <property type="match status" value="1"/>
</dbReference>
<keyword evidence="4" id="KW-1185">Reference proteome</keyword>
<dbReference type="InterPro" id="IPR050623">
    <property type="entry name" value="Glucan_succinyl_AcylTrfase"/>
</dbReference>
<dbReference type="RefSeq" id="WP_142892376.1">
    <property type="nucleotide sequence ID" value="NZ_ML660161.1"/>
</dbReference>
<dbReference type="Proteomes" id="UP000315439">
    <property type="component" value="Unassembled WGS sequence"/>
</dbReference>
<dbReference type="InterPro" id="IPR002656">
    <property type="entry name" value="Acyl_transf_3_dom"/>
</dbReference>
<evidence type="ECO:0000256" key="1">
    <source>
        <dbReference type="SAM" id="Phobius"/>
    </source>
</evidence>
<evidence type="ECO:0000259" key="2">
    <source>
        <dbReference type="Pfam" id="PF01757"/>
    </source>
</evidence>
<evidence type="ECO:0000313" key="4">
    <source>
        <dbReference type="Proteomes" id="UP000315439"/>
    </source>
</evidence>
<name>A0A545UHD8_9GAMM</name>
<dbReference type="EMBL" id="VIKS01000003">
    <property type="protein sequence ID" value="TQV88891.1"/>
    <property type="molecule type" value="Genomic_DNA"/>
</dbReference>
<keyword evidence="3" id="KW-0012">Acyltransferase</keyword>
<protein>
    <submittedName>
        <fullName evidence="3">Acyltransferase family protein</fullName>
    </submittedName>
</protein>
<feature type="transmembrane region" description="Helical" evidence="1">
    <location>
        <begin position="305"/>
        <end position="329"/>
    </location>
</feature>
<evidence type="ECO:0000313" key="3">
    <source>
        <dbReference type="EMBL" id="TQV88891.1"/>
    </source>
</evidence>
<feature type="transmembrane region" description="Helical" evidence="1">
    <location>
        <begin position="59"/>
        <end position="76"/>
    </location>
</feature>
<feature type="transmembrane region" description="Helical" evidence="1">
    <location>
        <begin position="175"/>
        <end position="194"/>
    </location>
</feature>
<dbReference type="Pfam" id="PF01757">
    <property type="entry name" value="Acyl_transf_3"/>
    <property type="match status" value="1"/>
</dbReference>
<feature type="transmembrane region" description="Helical" evidence="1">
    <location>
        <begin position="88"/>
        <end position="107"/>
    </location>
</feature>
<keyword evidence="1" id="KW-1133">Transmembrane helix</keyword>
<keyword evidence="1" id="KW-0472">Membrane</keyword>
<keyword evidence="3" id="KW-0808">Transferase</keyword>
<feature type="transmembrane region" description="Helical" evidence="1">
    <location>
        <begin position="335"/>
        <end position="359"/>
    </location>
</feature>
<keyword evidence="1" id="KW-0812">Transmembrane</keyword>
<feature type="transmembrane region" description="Helical" evidence="1">
    <location>
        <begin position="206"/>
        <end position="226"/>
    </location>
</feature>
<sequence length="370" mass="42504">MVKRIYYMDVMRSILMLLGIVLHASNVFAPTANWAISDTETSSFFDYLRLSISSFRMPTFFIISGFFCYLTLIRYGAKKFARVRLERILIPVISIALTFNILEHLVLSDYQGVNDSLSPLLTTDYWLSEQWVGHLWFLINLILYFFVAIIVFIIARKPLSLLVDKIHLLIKASPYYWCILLLPLVTYLTDFASYNIPEAINPPFKLVSSYVLFHYISFFVFGLYLATSDKLIKEFTKFRAFPFIALTASLVYLNIVGEDTSGFISKSIARYLDALQSWSLANICFILFSTFFNKDSKLFRYLSDASYSIYLFHHLLVIAFGILLIPLNLPIGVKFIILISSVGLVALSLHHFGVLRLSVARYLFNGKKLT</sequence>
<dbReference type="OrthoDB" id="341887at2"/>